<dbReference type="Proteomes" id="UP001283361">
    <property type="component" value="Unassembled WGS sequence"/>
</dbReference>
<keyword evidence="3" id="KW-1185">Reference proteome</keyword>
<name>A0AAE0Z270_9GAST</name>
<reference evidence="2" key="1">
    <citation type="journal article" date="2023" name="G3 (Bethesda)">
        <title>A reference genome for the long-term kleptoplast-retaining sea slug Elysia crispata morphotype clarki.</title>
        <authorList>
            <person name="Eastman K.E."/>
            <person name="Pendleton A.L."/>
            <person name="Shaikh M.A."/>
            <person name="Suttiyut T."/>
            <person name="Ogas R."/>
            <person name="Tomko P."/>
            <person name="Gavelis G."/>
            <person name="Widhalm J.R."/>
            <person name="Wisecaver J.H."/>
        </authorList>
    </citation>
    <scope>NUCLEOTIDE SEQUENCE</scope>
    <source>
        <strain evidence="2">ECLA1</strain>
    </source>
</reference>
<sequence>MECRMGDNDKQSRVRALFDLEESLIALRRLVENFARSMQPQGMEGGGHAKTRTRRAVSPELSATPILGRKRQRSHQRSPQRSHYHFWSWGGKDKDHIKDLLKDHITISGLGEEKAKITSKITLTVLILGRKRSPQRSHYHFWSWGGKDKDHIKDQINSSDPGEEKTKISSKITLTVLILGRKRQRSPQRSH</sequence>
<evidence type="ECO:0000313" key="2">
    <source>
        <dbReference type="EMBL" id="KAK3761245.1"/>
    </source>
</evidence>
<dbReference type="EMBL" id="JAWDGP010004927">
    <property type="protein sequence ID" value="KAK3761245.1"/>
    <property type="molecule type" value="Genomic_DNA"/>
</dbReference>
<evidence type="ECO:0000313" key="3">
    <source>
        <dbReference type="Proteomes" id="UP001283361"/>
    </source>
</evidence>
<organism evidence="2 3">
    <name type="scientific">Elysia crispata</name>
    <name type="common">lettuce slug</name>
    <dbReference type="NCBI Taxonomy" id="231223"/>
    <lineage>
        <taxon>Eukaryota</taxon>
        <taxon>Metazoa</taxon>
        <taxon>Spiralia</taxon>
        <taxon>Lophotrochozoa</taxon>
        <taxon>Mollusca</taxon>
        <taxon>Gastropoda</taxon>
        <taxon>Heterobranchia</taxon>
        <taxon>Euthyneura</taxon>
        <taxon>Panpulmonata</taxon>
        <taxon>Sacoglossa</taxon>
        <taxon>Placobranchoidea</taxon>
        <taxon>Plakobranchidae</taxon>
        <taxon>Elysia</taxon>
    </lineage>
</organism>
<feature type="region of interest" description="Disordered" evidence="1">
    <location>
        <begin position="39"/>
        <end position="58"/>
    </location>
</feature>
<evidence type="ECO:0000256" key="1">
    <source>
        <dbReference type="SAM" id="MobiDB-lite"/>
    </source>
</evidence>
<protein>
    <submittedName>
        <fullName evidence="2">Uncharacterized protein</fullName>
    </submittedName>
</protein>
<proteinExistence type="predicted"/>
<accession>A0AAE0Z270</accession>
<comment type="caution">
    <text evidence="2">The sequence shown here is derived from an EMBL/GenBank/DDBJ whole genome shotgun (WGS) entry which is preliminary data.</text>
</comment>
<gene>
    <name evidence="2" type="ORF">RRG08_022645</name>
</gene>
<dbReference type="AlphaFoldDB" id="A0AAE0Z270"/>